<keyword evidence="6" id="KW-0554">One-carbon metabolism</keyword>
<dbReference type="HAMAP" id="MF_00086">
    <property type="entry name" value="S_AdoMet_synth1"/>
    <property type="match status" value="1"/>
</dbReference>
<accession>A0A381PES9</accession>
<feature type="domain" description="S-adenosylmethionine synthetase central" evidence="14">
    <location>
        <begin position="114"/>
        <end position="239"/>
    </location>
</feature>
<keyword evidence="8" id="KW-0479">Metal-binding</keyword>
<dbReference type="Pfam" id="PF00438">
    <property type="entry name" value="S-AdoMet_synt_N"/>
    <property type="match status" value="1"/>
</dbReference>
<keyword evidence="9" id="KW-0547">Nucleotide-binding</keyword>
<keyword evidence="12" id="KW-0630">Potassium</keyword>
<comment type="pathway">
    <text evidence="3">Amino-acid biosynthesis; S-adenosyl-L-methionine biosynthesis; S-adenosyl-L-methionine from L-methionine: step 1/1.</text>
</comment>
<evidence type="ECO:0000313" key="16">
    <source>
        <dbReference type="EMBL" id="SUZ64828.1"/>
    </source>
</evidence>
<evidence type="ECO:0000256" key="2">
    <source>
        <dbReference type="ARBA" id="ARBA00001958"/>
    </source>
</evidence>
<comment type="cofactor">
    <cofactor evidence="1">
        <name>Mg(2+)</name>
        <dbReference type="ChEBI" id="CHEBI:18420"/>
    </cofactor>
</comment>
<evidence type="ECO:0000256" key="11">
    <source>
        <dbReference type="ARBA" id="ARBA00022842"/>
    </source>
</evidence>
<dbReference type="NCBIfam" id="TIGR01034">
    <property type="entry name" value="metK"/>
    <property type="match status" value="1"/>
</dbReference>
<dbReference type="InterPro" id="IPR022631">
    <property type="entry name" value="ADOMET_SYNTHASE_CS"/>
</dbReference>
<evidence type="ECO:0000256" key="10">
    <source>
        <dbReference type="ARBA" id="ARBA00022840"/>
    </source>
</evidence>
<dbReference type="InterPro" id="IPR022630">
    <property type="entry name" value="S-AdoMet_synt_C"/>
</dbReference>
<dbReference type="Gene3D" id="3.30.300.10">
    <property type="match status" value="3"/>
</dbReference>
<evidence type="ECO:0000256" key="6">
    <source>
        <dbReference type="ARBA" id="ARBA00022563"/>
    </source>
</evidence>
<evidence type="ECO:0000256" key="5">
    <source>
        <dbReference type="ARBA" id="ARBA00012828"/>
    </source>
</evidence>
<dbReference type="GO" id="GO:0005524">
    <property type="term" value="F:ATP binding"/>
    <property type="evidence" value="ECO:0007669"/>
    <property type="project" value="UniProtKB-KW"/>
</dbReference>
<dbReference type="UniPathway" id="UPA00315">
    <property type="reaction ID" value="UER00080"/>
</dbReference>
<evidence type="ECO:0000256" key="7">
    <source>
        <dbReference type="ARBA" id="ARBA00022679"/>
    </source>
</evidence>
<gene>
    <name evidence="16" type="ORF">METZ01_LOCUS17682</name>
</gene>
<dbReference type="InterPro" id="IPR002133">
    <property type="entry name" value="S-AdoMet_synthetase"/>
</dbReference>
<dbReference type="GO" id="GO:0046872">
    <property type="term" value="F:metal ion binding"/>
    <property type="evidence" value="ECO:0007669"/>
    <property type="project" value="UniProtKB-KW"/>
</dbReference>
<evidence type="ECO:0000259" key="14">
    <source>
        <dbReference type="Pfam" id="PF02772"/>
    </source>
</evidence>
<dbReference type="InterPro" id="IPR022628">
    <property type="entry name" value="S-AdoMet_synt_N"/>
</dbReference>
<dbReference type="EMBL" id="UINC01000943">
    <property type="protein sequence ID" value="SUZ64828.1"/>
    <property type="molecule type" value="Genomic_DNA"/>
</dbReference>
<sequence>MSKYLFTSESVTEGHPDKVCDAISDAILDNLLSQDQESHVACETLATNGLVVVSGEVRSSGSLDVENIVRETLSDIGYTDEAKGMDNDRVEVRAIIHEQSPEIAQGVDSDDVSEQGAGDQGLMFGFACKETEELMPLPIQIAQRLTERLATIRKDGTLPWLRPDGKSQVTVEYDGFTAIRVTKVVIATQHDDMLDKYGSEEDELSFVRQEVINHIIIPVLDSYDIPYESEFIVNGTGRFVYGGPAADTGLTGRKIIVDTYGGYAPHGGGAFSGKDPSKVDRSAAYMSRYIAKNVVAADLAERCEVQLSYGIGVAEPTSFYVRTFGTGTISDEQLTSLCSEMFPLRPGEIVKHLDLKKPRYYVTSAYGHFGRNGESFTWEKTDLSDKLKSAVNN</sequence>
<dbReference type="SUPFAM" id="SSF55973">
    <property type="entry name" value="S-adenosylmethionine synthetase"/>
    <property type="match status" value="3"/>
</dbReference>
<dbReference type="AlphaFoldDB" id="A0A381PES9"/>
<dbReference type="EC" id="2.5.1.6" evidence="5"/>
<dbReference type="InterPro" id="IPR022636">
    <property type="entry name" value="S-AdoMet_synthetase_sfam"/>
</dbReference>
<evidence type="ECO:0000256" key="3">
    <source>
        <dbReference type="ARBA" id="ARBA00005224"/>
    </source>
</evidence>
<dbReference type="PROSITE" id="PS00376">
    <property type="entry name" value="ADOMET_SYNTHASE_1"/>
    <property type="match status" value="1"/>
</dbReference>
<dbReference type="PANTHER" id="PTHR11964">
    <property type="entry name" value="S-ADENOSYLMETHIONINE SYNTHETASE"/>
    <property type="match status" value="1"/>
</dbReference>
<organism evidence="16">
    <name type="scientific">marine metagenome</name>
    <dbReference type="NCBI Taxonomy" id="408172"/>
    <lineage>
        <taxon>unclassified sequences</taxon>
        <taxon>metagenomes</taxon>
        <taxon>ecological metagenomes</taxon>
    </lineage>
</organism>
<dbReference type="PROSITE" id="PS00377">
    <property type="entry name" value="ADOMET_SYNTHASE_2"/>
    <property type="match status" value="1"/>
</dbReference>
<evidence type="ECO:0000256" key="4">
    <source>
        <dbReference type="ARBA" id="ARBA00009685"/>
    </source>
</evidence>
<feature type="domain" description="S-adenosylmethionine synthetase C-terminal" evidence="15">
    <location>
        <begin position="242"/>
        <end position="380"/>
    </location>
</feature>
<comment type="similarity">
    <text evidence="4">Belongs to the AdoMet synthase family.</text>
</comment>
<protein>
    <recommendedName>
        <fullName evidence="5">methionine adenosyltransferase</fullName>
        <ecNumber evidence="5">2.5.1.6</ecNumber>
    </recommendedName>
</protein>
<dbReference type="GO" id="GO:0006556">
    <property type="term" value="P:S-adenosylmethionine biosynthetic process"/>
    <property type="evidence" value="ECO:0007669"/>
    <property type="project" value="UniProtKB-UniPathway"/>
</dbReference>
<evidence type="ECO:0000256" key="9">
    <source>
        <dbReference type="ARBA" id="ARBA00022741"/>
    </source>
</evidence>
<dbReference type="FunFam" id="3.30.300.10:FF:000003">
    <property type="entry name" value="S-adenosylmethionine synthase"/>
    <property type="match status" value="1"/>
</dbReference>
<evidence type="ECO:0000256" key="8">
    <source>
        <dbReference type="ARBA" id="ARBA00022723"/>
    </source>
</evidence>
<name>A0A381PES9_9ZZZZ</name>
<dbReference type="GO" id="GO:0004478">
    <property type="term" value="F:methionine adenosyltransferase activity"/>
    <property type="evidence" value="ECO:0007669"/>
    <property type="project" value="UniProtKB-EC"/>
</dbReference>
<dbReference type="Pfam" id="PF02773">
    <property type="entry name" value="S-AdoMet_synt_C"/>
    <property type="match status" value="1"/>
</dbReference>
<dbReference type="Pfam" id="PF02772">
    <property type="entry name" value="S-AdoMet_synt_M"/>
    <property type="match status" value="1"/>
</dbReference>
<keyword evidence="11" id="KW-0460">Magnesium</keyword>
<comment type="cofactor">
    <cofactor evidence="2">
        <name>K(+)</name>
        <dbReference type="ChEBI" id="CHEBI:29103"/>
    </cofactor>
</comment>
<dbReference type="GO" id="GO:0006730">
    <property type="term" value="P:one-carbon metabolic process"/>
    <property type="evidence" value="ECO:0007669"/>
    <property type="project" value="UniProtKB-KW"/>
</dbReference>
<evidence type="ECO:0000259" key="15">
    <source>
        <dbReference type="Pfam" id="PF02773"/>
    </source>
</evidence>
<dbReference type="PIRSF" id="PIRSF000497">
    <property type="entry name" value="MAT"/>
    <property type="match status" value="1"/>
</dbReference>
<evidence type="ECO:0000256" key="12">
    <source>
        <dbReference type="ARBA" id="ARBA00022958"/>
    </source>
</evidence>
<evidence type="ECO:0000259" key="13">
    <source>
        <dbReference type="Pfam" id="PF00438"/>
    </source>
</evidence>
<keyword evidence="10" id="KW-0067">ATP-binding</keyword>
<reference evidence="16" key="1">
    <citation type="submission" date="2018-05" db="EMBL/GenBank/DDBJ databases">
        <authorList>
            <person name="Lanie J.A."/>
            <person name="Ng W.-L."/>
            <person name="Kazmierczak K.M."/>
            <person name="Andrzejewski T.M."/>
            <person name="Davidsen T.M."/>
            <person name="Wayne K.J."/>
            <person name="Tettelin H."/>
            <person name="Glass J.I."/>
            <person name="Rusch D."/>
            <person name="Podicherti R."/>
            <person name="Tsui H.-C.T."/>
            <person name="Winkler M.E."/>
        </authorList>
    </citation>
    <scope>NUCLEOTIDE SEQUENCE</scope>
</reference>
<evidence type="ECO:0000256" key="1">
    <source>
        <dbReference type="ARBA" id="ARBA00001946"/>
    </source>
</evidence>
<dbReference type="InterPro" id="IPR022629">
    <property type="entry name" value="S-AdoMet_synt_central"/>
</dbReference>
<dbReference type="CDD" id="cd18079">
    <property type="entry name" value="S-AdoMet_synt"/>
    <property type="match status" value="1"/>
</dbReference>
<feature type="domain" description="S-adenosylmethionine synthetase N-terminal" evidence="13">
    <location>
        <begin position="3"/>
        <end position="101"/>
    </location>
</feature>
<keyword evidence="7" id="KW-0808">Transferase</keyword>
<proteinExistence type="inferred from homology"/>